<dbReference type="Proteomes" id="UP000715095">
    <property type="component" value="Unassembled WGS sequence"/>
</dbReference>
<reference evidence="1 2" key="1">
    <citation type="journal article" date="2021" name="Sci. Rep.">
        <title>The distribution of antibiotic resistance genes in chicken gut microbiota commensals.</title>
        <authorList>
            <person name="Juricova H."/>
            <person name="Matiasovicova J."/>
            <person name="Kubasova T."/>
            <person name="Cejkova D."/>
            <person name="Rychlik I."/>
        </authorList>
    </citation>
    <scope>NUCLEOTIDE SEQUENCE [LARGE SCALE GENOMIC DNA]</scope>
    <source>
        <strain evidence="1 2">An829</strain>
    </source>
</reference>
<dbReference type="InterPro" id="IPR000944">
    <property type="entry name" value="Tscrpt_reg_Rrf2"/>
</dbReference>
<dbReference type="InterPro" id="IPR036390">
    <property type="entry name" value="WH_DNA-bd_sf"/>
</dbReference>
<dbReference type="PANTHER" id="PTHR33221">
    <property type="entry name" value="WINGED HELIX-TURN-HELIX TRANSCRIPTIONAL REGULATOR, RRF2 FAMILY"/>
    <property type="match status" value="1"/>
</dbReference>
<dbReference type="CDD" id="cd00090">
    <property type="entry name" value="HTH_ARSR"/>
    <property type="match status" value="1"/>
</dbReference>
<dbReference type="InterPro" id="IPR036388">
    <property type="entry name" value="WH-like_DNA-bd_sf"/>
</dbReference>
<keyword evidence="2" id="KW-1185">Reference proteome</keyword>
<proteinExistence type="predicted"/>
<evidence type="ECO:0000313" key="2">
    <source>
        <dbReference type="Proteomes" id="UP000715095"/>
    </source>
</evidence>
<dbReference type="Gene3D" id="1.10.10.10">
    <property type="entry name" value="Winged helix-like DNA-binding domain superfamily/Winged helix DNA-binding domain"/>
    <property type="match status" value="1"/>
</dbReference>
<evidence type="ECO:0000313" key="1">
    <source>
        <dbReference type="EMBL" id="MBM6704240.1"/>
    </source>
</evidence>
<dbReference type="NCBIfam" id="TIGR00738">
    <property type="entry name" value="rrf2_super"/>
    <property type="match status" value="1"/>
</dbReference>
<dbReference type="SUPFAM" id="SSF46785">
    <property type="entry name" value="Winged helix' DNA-binding domain"/>
    <property type="match status" value="1"/>
</dbReference>
<protein>
    <submittedName>
        <fullName evidence="1">Rrf2 family transcriptional regulator</fullName>
    </submittedName>
</protein>
<organism evidence="1 2">
    <name type="scientific">Sutterella massiliensis</name>
    <dbReference type="NCBI Taxonomy" id="1816689"/>
    <lineage>
        <taxon>Bacteria</taxon>
        <taxon>Pseudomonadati</taxon>
        <taxon>Pseudomonadota</taxon>
        <taxon>Betaproteobacteria</taxon>
        <taxon>Burkholderiales</taxon>
        <taxon>Sutterellaceae</taxon>
        <taxon>Sutterella</taxon>
    </lineage>
</organism>
<dbReference type="PROSITE" id="PS51197">
    <property type="entry name" value="HTH_RRF2_2"/>
    <property type="match status" value="1"/>
</dbReference>
<dbReference type="Pfam" id="PF02082">
    <property type="entry name" value="Rrf2"/>
    <property type="match status" value="1"/>
</dbReference>
<dbReference type="PANTHER" id="PTHR33221:SF9">
    <property type="entry name" value="RRF2 FAMILY PROTEIN"/>
    <property type="match status" value="1"/>
</dbReference>
<accession>A0ABS2DSC5</accession>
<name>A0ABS2DSC5_9BURK</name>
<dbReference type="RefSeq" id="WP_205102746.1">
    <property type="nucleotide sequence ID" value="NZ_JACJJC010000009.1"/>
</dbReference>
<sequence length="129" mass="14375">MIELSEAAAIAIHAMVFLSRNGTTPQPLKQIAAVTDVSDNHLSKVLQKLVKAGFIESVKGPKGGYVIREEMRSATLMSIYEAIDGEWKPRHCLFSGPRRTPCCCAMRPMLDSINKTFYDYMTGHTIDRV</sequence>
<dbReference type="InterPro" id="IPR011991">
    <property type="entry name" value="ArsR-like_HTH"/>
</dbReference>
<comment type="caution">
    <text evidence="1">The sequence shown here is derived from an EMBL/GenBank/DDBJ whole genome shotgun (WGS) entry which is preliminary data.</text>
</comment>
<gene>
    <name evidence="1" type="ORF">H6A60_07055</name>
</gene>
<dbReference type="EMBL" id="JACJJC010000009">
    <property type="protein sequence ID" value="MBM6704240.1"/>
    <property type="molecule type" value="Genomic_DNA"/>
</dbReference>